<dbReference type="RefSeq" id="WP_191249843.1">
    <property type="nucleotide sequence ID" value="NZ_BNCI01000001.1"/>
</dbReference>
<protein>
    <recommendedName>
        <fullName evidence="4 7">Ornithine carbamoyltransferase</fullName>
        <shortName evidence="7">OTCase</shortName>
        <ecNumber evidence="4 7">2.1.3.3</ecNumber>
    </recommendedName>
</protein>
<dbReference type="GO" id="GO:0016597">
    <property type="term" value="F:amino acid binding"/>
    <property type="evidence" value="ECO:0007669"/>
    <property type="project" value="InterPro"/>
</dbReference>
<dbReference type="GO" id="GO:0004585">
    <property type="term" value="F:ornithine carbamoyltransferase activity"/>
    <property type="evidence" value="ECO:0007669"/>
    <property type="project" value="UniProtKB-UniRule"/>
</dbReference>
<comment type="similarity">
    <text evidence="3 7">Belongs to the aspartate/ornithine carbamoyltransferase superfamily. OTCase family.</text>
</comment>
<feature type="binding site" evidence="7">
    <location>
        <position position="229"/>
    </location>
    <ligand>
        <name>L-ornithine</name>
        <dbReference type="ChEBI" id="CHEBI:46911"/>
    </ligand>
</feature>
<evidence type="ECO:0000256" key="1">
    <source>
        <dbReference type="ARBA" id="ARBA00003822"/>
    </source>
</evidence>
<dbReference type="InterPro" id="IPR036901">
    <property type="entry name" value="Asp/Orn_carbamoylTrfase_sf"/>
</dbReference>
<comment type="pathway">
    <text evidence="2">Amino-acid biosynthesis; L-arginine biosynthesis; L-arginine from L-ornithine and carbamoyl phosphate: step 1/3.</text>
</comment>
<organism evidence="10 11">
    <name type="scientific">Kordiimonas sediminis</name>
    <dbReference type="NCBI Taxonomy" id="1735581"/>
    <lineage>
        <taxon>Bacteria</taxon>
        <taxon>Pseudomonadati</taxon>
        <taxon>Pseudomonadota</taxon>
        <taxon>Alphaproteobacteria</taxon>
        <taxon>Kordiimonadales</taxon>
        <taxon>Kordiimonadaceae</taxon>
        <taxon>Kordiimonas</taxon>
    </lineage>
</organism>
<proteinExistence type="inferred from homology"/>
<feature type="binding site" evidence="7">
    <location>
        <position position="87"/>
    </location>
    <ligand>
        <name>carbamoyl phosphate</name>
        <dbReference type="ChEBI" id="CHEBI:58228"/>
    </ligand>
</feature>
<sequence>MTQTVRHFLDLKDLTSEELRHILDTAKSWKQARQGRPKGALDTGAPLTGHALAMIFEKSSTRTRISFEMGMQQLGGSSLILQSDSMQLGRGETVSDTAKVLSRMVDAIMIRANSHDAVVELAEEGTVPVINALTDRSHPCQLMADILTYEEHRGSVAGKKFAWVGDGNNVATSLIEAAVRFDFELVLACPEIYAPDADVLAWAASEGGKVRYTTDPKEAATGADCIVTDTWVSMGDKDAEERHKNLAPYQVNADLMALAAADALFMHCLPAHREEEVTTDVIDGSQSVIWDEAENRLHAQKAVLAWCLGKI</sequence>
<dbReference type="PANTHER" id="PTHR45753:SF3">
    <property type="entry name" value="ORNITHINE TRANSCARBAMYLASE, MITOCHONDRIAL"/>
    <property type="match status" value="1"/>
</dbReference>
<dbReference type="Gene3D" id="3.40.50.1370">
    <property type="entry name" value="Aspartate/ornithine carbamoyltransferase"/>
    <property type="match status" value="2"/>
</dbReference>
<evidence type="ECO:0000256" key="6">
    <source>
        <dbReference type="ARBA" id="ARBA00048772"/>
    </source>
</evidence>
<dbReference type="InterPro" id="IPR002292">
    <property type="entry name" value="Orn/put_carbamltrans"/>
</dbReference>
<dbReference type="HAMAP" id="MF_01109">
    <property type="entry name" value="OTCase"/>
    <property type="match status" value="1"/>
</dbReference>
<comment type="catalytic activity">
    <reaction evidence="6 7">
        <text>carbamoyl phosphate + L-ornithine = L-citrulline + phosphate + H(+)</text>
        <dbReference type="Rhea" id="RHEA:19513"/>
        <dbReference type="ChEBI" id="CHEBI:15378"/>
        <dbReference type="ChEBI" id="CHEBI:43474"/>
        <dbReference type="ChEBI" id="CHEBI:46911"/>
        <dbReference type="ChEBI" id="CHEBI:57743"/>
        <dbReference type="ChEBI" id="CHEBI:58228"/>
        <dbReference type="EC" id="2.1.3.3"/>
    </reaction>
</comment>
<evidence type="ECO:0000256" key="3">
    <source>
        <dbReference type="ARBA" id="ARBA00007805"/>
    </source>
</evidence>
<evidence type="ECO:0000313" key="11">
    <source>
        <dbReference type="Proteomes" id="UP000630923"/>
    </source>
</evidence>
<feature type="binding site" evidence="7">
    <location>
        <position position="169"/>
    </location>
    <ligand>
        <name>L-ornithine</name>
        <dbReference type="ChEBI" id="CHEBI:46911"/>
    </ligand>
</feature>
<feature type="binding site" evidence="7">
    <location>
        <begin position="268"/>
        <end position="269"/>
    </location>
    <ligand>
        <name>carbamoyl phosphate</name>
        <dbReference type="ChEBI" id="CHEBI:58228"/>
    </ligand>
</feature>
<comment type="function">
    <text evidence="1">Reversibly catalyzes the transfer of the carbamoyl group from carbamoyl phosphate (CP) to the N(epsilon) atom of ornithine (ORN) to produce L-citrulline.</text>
</comment>
<evidence type="ECO:0000256" key="5">
    <source>
        <dbReference type="ARBA" id="ARBA00022679"/>
    </source>
</evidence>
<dbReference type="NCBIfam" id="NF001986">
    <property type="entry name" value="PRK00779.1"/>
    <property type="match status" value="1"/>
</dbReference>
<dbReference type="SUPFAM" id="SSF53671">
    <property type="entry name" value="Aspartate/ornithine carbamoyltransferase"/>
    <property type="match status" value="1"/>
</dbReference>
<evidence type="ECO:0000259" key="8">
    <source>
        <dbReference type="Pfam" id="PF00185"/>
    </source>
</evidence>
<feature type="binding site" evidence="7">
    <location>
        <begin position="60"/>
        <end position="63"/>
    </location>
    <ligand>
        <name>carbamoyl phosphate</name>
        <dbReference type="ChEBI" id="CHEBI:58228"/>
    </ligand>
</feature>
<name>A0A919AL48_9PROT</name>
<dbReference type="PANTHER" id="PTHR45753">
    <property type="entry name" value="ORNITHINE CARBAMOYLTRANSFERASE, MITOCHONDRIAL"/>
    <property type="match status" value="1"/>
</dbReference>
<dbReference type="NCBIfam" id="TIGR00658">
    <property type="entry name" value="orni_carb_tr"/>
    <property type="match status" value="1"/>
</dbReference>
<evidence type="ECO:0000256" key="7">
    <source>
        <dbReference type="HAMAP-Rule" id="MF_01109"/>
    </source>
</evidence>
<dbReference type="InterPro" id="IPR006132">
    <property type="entry name" value="Asp/Orn_carbamoyltranf_P-bd"/>
</dbReference>
<dbReference type="PRINTS" id="PR00102">
    <property type="entry name" value="OTCASE"/>
</dbReference>
<comment type="caution">
    <text evidence="10">The sequence shown here is derived from an EMBL/GenBank/DDBJ whole genome shotgun (WGS) entry which is preliminary data.</text>
</comment>
<dbReference type="AlphaFoldDB" id="A0A919AL48"/>
<feature type="binding site" evidence="7">
    <location>
        <begin position="138"/>
        <end position="141"/>
    </location>
    <ligand>
        <name>carbamoyl phosphate</name>
        <dbReference type="ChEBI" id="CHEBI:58228"/>
    </ligand>
</feature>
<dbReference type="InterPro" id="IPR006130">
    <property type="entry name" value="Asp/Orn_carbamoylTrfase"/>
</dbReference>
<evidence type="ECO:0000313" key="10">
    <source>
        <dbReference type="EMBL" id="GHF12899.1"/>
    </source>
</evidence>
<reference evidence="10" key="2">
    <citation type="submission" date="2020-09" db="EMBL/GenBank/DDBJ databases">
        <authorList>
            <person name="Sun Q."/>
            <person name="Kim S."/>
        </authorList>
    </citation>
    <scope>NUCLEOTIDE SEQUENCE</scope>
    <source>
        <strain evidence="10">KCTC 42590</strain>
    </source>
</reference>
<evidence type="ECO:0000256" key="4">
    <source>
        <dbReference type="ARBA" id="ARBA00013007"/>
    </source>
</evidence>
<dbReference type="EC" id="2.1.3.3" evidence="4 7"/>
<dbReference type="EMBL" id="BNCI01000001">
    <property type="protein sequence ID" value="GHF12899.1"/>
    <property type="molecule type" value="Genomic_DNA"/>
</dbReference>
<keyword evidence="11" id="KW-1185">Reference proteome</keyword>
<keyword evidence="5 7" id="KW-0808">Transferase</keyword>
<dbReference type="PRINTS" id="PR00100">
    <property type="entry name" value="AOTCASE"/>
</dbReference>
<dbReference type="PROSITE" id="PS00097">
    <property type="entry name" value="CARBAMOYLTRANSFERASE"/>
    <property type="match status" value="1"/>
</dbReference>
<dbReference type="FunFam" id="3.40.50.1370:FF:000008">
    <property type="entry name" value="Ornithine carbamoyltransferase"/>
    <property type="match status" value="1"/>
</dbReference>
<gene>
    <name evidence="10" type="primary">argF</name>
    <name evidence="10" type="ORF">GCM10017044_03580</name>
</gene>
<evidence type="ECO:0000259" key="9">
    <source>
        <dbReference type="Pfam" id="PF02729"/>
    </source>
</evidence>
<feature type="domain" description="Aspartate/ornithine carbamoyltransferase carbamoyl-P binding" evidence="9">
    <location>
        <begin position="6"/>
        <end position="151"/>
    </location>
</feature>
<evidence type="ECO:0000256" key="2">
    <source>
        <dbReference type="ARBA" id="ARBA00004975"/>
    </source>
</evidence>
<keyword evidence="7" id="KW-0963">Cytoplasm</keyword>
<dbReference type="GO" id="GO:0042450">
    <property type="term" value="P:L-arginine biosynthetic process via ornithine"/>
    <property type="evidence" value="ECO:0007669"/>
    <property type="project" value="UniProtKB-UniRule"/>
</dbReference>
<feature type="binding site" evidence="7">
    <location>
        <position position="296"/>
    </location>
    <ligand>
        <name>carbamoyl phosphate</name>
        <dbReference type="ChEBI" id="CHEBI:58228"/>
    </ligand>
</feature>
<reference evidence="10" key="1">
    <citation type="journal article" date="2014" name="Int. J. Syst. Evol. Microbiol.">
        <title>Complete genome sequence of Corynebacterium casei LMG S-19264T (=DSM 44701T), isolated from a smear-ripened cheese.</title>
        <authorList>
            <consortium name="US DOE Joint Genome Institute (JGI-PGF)"/>
            <person name="Walter F."/>
            <person name="Albersmeier A."/>
            <person name="Kalinowski J."/>
            <person name="Ruckert C."/>
        </authorList>
    </citation>
    <scope>NUCLEOTIDE SEQUENCE</scope>
    <source>
        <strain evidence="10">KCTC 42590</strain>
    </source>
</reference>
<feature type="domain" description="Aspartate/ornithine carbamoyltransferase Asp/Orn-binding" evidence="8">
    <location>
        <begin position="158"/>
        <end position="307"/>
    </location>
</feature>
<dbReference type="Pfam" id="PF00185">
    <property type="entry name" value="OTCace"/>
    <property type="match status" value="1"/>
</dbReference>
<dbReference type="Proteomes" id="UP000630923">
    <property type="component" value="Unassembled WGS sequence"/>
</dbReference>
<feature type="binding site" evidence="7">
    <location>
        <begin position="233"/>
        <end position="234"/>
    </location>
    <ligand>
        <name>L-ornithine</name>
        <dbReference type="ChEBI" id="CHEBI:46911"/>
    </ligand>
</feature>
<dbReference type="InterPro" id="IPR006131">
    <property type="entry name" value="Asp_carbamoyltransf_Asp/Orn-bd"/>
</dbReference>
<dbReference type="Pfam" id="PF02729">
    <property type="entry name" value="OTCace_N"/>
    <property type="match status" value="1"/>
</dbReference>
<accession>A0A919AL48</accession>
<dbReference type="InterPro" id="IPR024904">
    <property type="entry name" value="OTCase_ArgI"/>
</dbReference>
<dbReference type="GO" id="GO:0005737">
    <property type="term" value="C:cytoplasm"/>
    <property type="evidence" value="ECO:0007669"/>
    <property type="project" value="UniProtKB-SubCell"/>
</dbReference>
<feature type="binding site" evidence="7">
    <location>
        <position position="111"/>
    </location>
    <ligand>
        <name>carbamoyl phosphate</name>
        <dbReference type="ChEBI" id="CHEBI:58228"/>
    </ligand>
</feature>
<comment type="subcellular location">
    <subcellularLocation>
        <location evidence="7">Cytoplasm</location>
    </subcellularLocation>
</comment>
<dbReference type="GO" id="GO:0019240">
    <property type="term" value="P:citrulline biosynthetic process"/>
    <property type="evidence" value="ECO:0007669"/>
    <property type="project" value="TreeGrafter"/>
</dbReference>